<reference evidence="3" key="1">
    <citation type="submission" date="2012-04" db="EMBL/GenBank/DDBJ databases">
        <title>Complete genome sequence of Helicobacter cetorum strain MIT 00-7128.</title>
        <authorList>
            <person name="Kersulyte D."/>
            <person name="Berg D.E."/>
        </authorList>
    </citation>
    <scope>NUCLEOTIDE SEQUENCE [LARGE SCALE GENOMIC DNA]</scope>
    <source>
        <strain evidence="3">MIT 00-7128</strain>
    </source>
</reference>
<dbReference type="KEGG" id="hce:HCW_01250"/>
<dbReference type="Pfam" id="PF04556">
    <property type="entry name" value="DpnII"/>
    <property type="match status" value="1"/>
</dbReference>
<dbReference type="InterPro" id="IPR007637">
    <property type="entry name" value="Restrct_endonuc_II_DpnII-like"/>
</dbReference>
<dbReference type="GO" id="GO:0009036">
    <property type="term" value="F:type II site-specific deoxyribonuclease activity"/>
    <property type="evidence" value="ECO:0007669"/>
    <property type="project" value="InterPro"/>
</dbReference>
<keyword evidence="3" id="KW-1185">Reference proteome</keyword>
<organism evidence="2 3">
    <name type="scientific">Helicobacter cetorum (strain ATCC BAA-429 / MIT 00-7128)</name>
    <dbReference type="NCBI Taxonomy" id="182217"/>
    <lineage>
        <taxon>Bacteria</taxon>
        <taxon>Pseudomonadati</taxon>
        <taxon>Campylobacterota</taxon>
        <taxon>Epsilonproteobacteria</taxon>
        <taxon>Campylobacterales</taxon>
        <taxon>Helicobacteraceae</taxon>
        <taxon>Helicobacter</taxon>
    </lineage>
</organism>
<evidence type="ECO:0000313" key="3">
    <source>
        <dbReference type="Proteomes" id="UP000005010"/>
    </source>
</evidence>
<dbReference type="AlphaFoldDB" id="I0EKS2"/>
<dbReference type="STRING" id="182217.HCW_01250"/>
<dbReference type="Proteomes" id="UP000005010">
    <property type="component" value="Chromosome"/>
</dbReference>
<protein>
    <submittedName>
        <fullName evidence="2">Type II site-specific deoxyribonuclease</fullName>
    </submittedName>
</protein>
<dbReference type="GO" id="GO:0009307">
    <property type="term" value="P:DNA restriction-modification system"/>
    <property type="evidence" value="ECO:0007669"/>
    <property type="project" value="InterPro"/>
</dbReference>
<gene>
    <name evidence="2" type="ordered locus">HCW_01250</name>
</gene>
<proteinExistence type="predicted"/>
<evidence type="ECO:0000313" key="2">
    <source>
        <dbReference type="EMBL" id="AFI03541.1"/>
    </source>
</evidence>
<dbReference type="PATRIC" id="fig|182217.3.peg.259"/>
<accession>I0EKS2</accession>
<feature type="domain" description="Restriction endonuclease type II DpnII-like" evidence="1">
    <location>
        <begin position="1"/>
        <end position="71"/>
    </location>
</feature>
<dbReference type="EMBL" id="CP003479">
    <property type="protein sequence ID" value="AFI03541.1"/>
    <property type="molecule type" value="Genomic_DNA"/>
</dbReference>
<sequence>MNYYSSGGSKLKATAGEYQYLNDFIINQGIDFIWITDGKGWLTALNPLQETFNHNQYLLNLDMLRQGFLNKIL</sequence>
<name>I0EKS2_HELC0</name>
<dbReference type="GO" id="GO:0003677">
    <property type="term" value="F:DNA binding"/>
    <property type="evidence" value="ECO:0007669"/>
    <property type="project" value="InterPro"/>
</dbReference>
<dbReference type="HOGENOM" id="CLU_2699623_0_0_7"/>
<evidence type="ECO:0000259" key="1">
    <source>
        <dbReference type="Pfam" id="PF04556"/>
    </source>
</evidence>